<dbReference type="EMBL" id="CP008956">
    <property type="protein sequence ID" value="QJQ01536.1"/>
    <property type="molecule type" value="Genomic_DNA"/>
</dbReference>
<dbReference type="InterPro" id="IPR010752">
    <property type="entry name" value="DUF1329"/>
</dbReference>
<dbReference type="RefSeq" id="WP_017450397.1">
    <property type="nucleotide sequence ID" value="NZ_CP008956.1"/>
</dbReference>
<dbReference type="Pfam" id="PF07044">
    <property type="entry name" value="DUF1329"/>
    <property type="match status" value="1"/>
</dbReference>
<evidence type="ECO:0000313" key="3">
    <source>
        <dbReference type="Proteomes" id="UP000501648"/>
    </source>
</evidence>
<dbReference type="Gene3D" id="2.50.20.10">
    <property type="entry name" value="Lipoprotein localisation LolA/LolB/LppX"/>
    <property type="match status" value="1"/>
</dbReference>
<dbReference type="Proteomes" id="UP000501648">
    <property type="component" value="Chromosome"/>
</dbReference>
<evidence type="ECO:0000256" key="1">
    <source>
        <dbReference type="SAM" id="SignalP"/>
    </source>
</evidence>
<feature type="chain" id="PRO_5027121914" evidence="1">
    <location>
        <begin position="23"/>
        <end position="457"/>
    </location>
</feature>
<keyword evidence="1" id="KW-0732">Signal</keyword>
<sequence length="457" mass="51107">MKYTSKAIMAAATLATLGWAQAAVTPEEAKALGTTLTPWGAEMAASKDGAIPAYTGGLPKDTNPPGFKPGTGKWPNPFPQDKPLYVITAKNMDEYADKLTETNKALLKRFPDYKLEVYPTRRSVSMPEYIKQGTIKNATRAKILDKDGTQVDGIYGGLPFPIPKNGQEAMWNWVLRYEGLASNGQPKTFLVDSSGRNQEIAWYSTDNQFPTYDPKMTEAEWKSRGSQTYNIWNDYKAPSRLSGELTLYVNNTSGDNRGWIYSPGTRRVRIAPDLAYDTPCPGMSGVVTFDDVRLFDGKLDRFNWKLIGKKEMLIPYNDYKLIYETTSDKAMTPNVLNPEVVRWELHRVWVVEGTVKPGVRHIYSKKVMYMDEDMGGGASDIYDQSGKLYRGGFETTTPAWDDEVPLSYGTWQYDLTANNYVLVSHAGDPGARGNVQRKGAYPANYFTPERLSASGVR</sequence>
<protein>
    <submittedName>
        <fullName evidence="2">DUF1329 domain-containing protein</fullName>
    </submittedName>
</protein>
<proteinExistence type="predicted"/>
<evidence type="ECO:0000313" key="2">
    <source>
        <dbReference type="EMBL" id="QJQ01536.1"/>
    </source>
</evidence>
<reference evidence="2 3" key="1">
    <citation type="journal article" date="2012" name="J. Bacteriol.">
        <title>Genome sequence of the pathogenic Herbaspirillum seropedicae strain Os34, isolated from rice roots.</title>
        <authorList>
            <person name="Ye W."/>
            <person name="Ye S."/>
            <person name="Liu J."/>
            <person name="Chang S."/>
            <person name="Chen M."/>
            <person name="Zhu B."/>
            <person name="Guo L."/>
            <person name="An Q."/>
        </authorList>
    </citation>
    <scope>NUCLEOTIDE SEQUENCE [LARGE SCALE GENOMIC DNA]</scope>
    <source>
        <strain evidence="2 3">Os34</strain>
    </source>
</reference>
<name>A0A6M3ZSM5_9BURK</name>
<accession>A0A6M3ZSM5</accession>
<dbReference type="CDD" id="cd16329">
    <property type="entry name" value="LolA_like"/>
    <property type="match status" value="1"/>
</dbReference>
<dbReference type="AlphaFoldDB" id="A0A6M3ZSM5"/>
<organism evidence="2 3">
    <name type="scientific">Herbaspirillum rubrisubalbicans Os34</name>
    <dbReference type="NCBI Taxonomy" id="1235827"/>
    <lineage>
        <taxon>Bacteria</taxon>
        <taxon>Pseudomonadati</taxon>
        <taxon>Pseudomonadota</taxon>
        <taxon>Betaproteobacteria</taxon>
        <taxon>Burkholderiales</taxon>
        <taxon>Oxalobacteraceae</taxon>
        <taxon>Herbaspirillum</taxon>
    </lineage>
</organism>
<gene>
    <name evidence="2" type="ORF">C798_15200</name>
</gene>
<feature type="signal peptide" evidence="1">
    <location>
        <begin position="1"/>
        <end position="22"/>
    </location>
</feature>